<dbReference type="EMBL" id="UINC01003054">
    <property type="protein sequence ID" value="SVA02911.1"/>
    <property type="molecule type" value="Genomic_DNA"/>
</dbReference>
<protein>
    <submittedName>
        <fullName evidence="1">Uncharacterized protein</fullName>
    </submittedName>
</protein>
<accession>A0A381SHV8</accession>
<organism evidence="1">
    <name type="scientific">marine metagenome</name>
    <dbReference type="NCBI Taxonomy" id="408172"/>
    <lineage>
        <taxon>unclassified sequences</taxon>
        <taxon>metagenomes</taxon>
        <taxon>ecological metagenomes</taxon>
    </lineage>
</organism>
<dbReference type="AlphaFoldDB" id="A0A381SHV8"/>
<proteinExistence type="predicted"/>
<gene>
    <name evidence="1" type="ORF">METZ01_LOCUS55765</name>
</gene>
<name>A0A381SHV8_9ZZZZ</name>
<reference evidence="1" key="1">
    <citation type="submission" date="2018-05" db="EMBL/GenBank/DDBJ databases">
        <authorList>
            <person name="Lanie J.A."/>
            <person name="Ng W.-L."/>
            <person name="Kazmierczak K.M."/>
            <person name="Andrzejewski T.M."/>
            <person name="Davidsen T.M."/>
            <person name="Wayne K.J."/>
            <person name="Tettelin H."/>
            <person name="Glass J.I."/>
            <person name="Rusch D."/>
            <person name="Podicherti R."/>
            <person name="Tsui H.-C.T."/>
            <person name="Winkler M.E."/>
        </authorList>
    </citation>
    <scope>NUCLEOTIDE SEQUENCE</scope>
</reference>
<evidence type="ECO:0000313" key="1">
    <source>
        <dbReference type="EMBL" id="SVA02911.1"/>
    </source>
</evidence>
<sequence>MGGAVSNLLLTARLGAQGPEVVTAPQVNIVDSAGQLRAVLAGEDERGLTSLSFFGPDGALRGVVGSEPDGTPVLQFNDGEGRVRLAAAVRGTETVLTIGDETSNNILVGSLGGAPVIGLAQAGQTRVQLALDTEGRPSLDLQGEPTLNLLGRPGQRAIGLSVDPSGSPFLSLYDSEGAPRVAMGAVQGTTVINLGDGTRPRLVLGVTNDGQGTVGFYDANGTLVRLEEADASR</sequence>